<dbReference type="Proteomes" id="UP001174934">
    <property type="component" value="Unassembled WGS sequence"/>
</dbReference>
<protein>
    <recommendedName>
        <fullName evidence="4">Secreted protein</fullName>
    </recommendedName>
</protein>
<feature type="chain" id="PRO_5041401195" description="Secreted protein" evidence="1">
    <location>
        <begin position="22"/>
        <end position="79"/>
    </location>
</feature>
<feature type="signal peptide" evidence="1">
    <location>
        <begin position="1"/>
        <end position="21"/>
    </location>
</feature>
<name>A0AA39WD03_9PEZI</name>
<keyword evidence="1" id="KW-0732">Signal</keyword>
<accession>A0AA39WD03</accession>
<evidence type="ECO:0000313" key="3">
    <source>
        <dbReference type="Proteomes" id="UP001174934"/>
    </source>
</evidence>
<proteinExistence type="predicted"/>
<dbReference type="AlphaFoldDB" id="A0AA39WD03"/>
<evidence type="ECO:0000313" key="2">
    <source>
        <dbReference type="EMBL" id="KAK0612401.1"/>
    </source>
</evidence>
<dbReference type="EMBL" id="JAULSR010000009">
    <property type="protein sequence ID" value="KAK0612401.1"/>
    <property type="molecule type" value="Genomic_DNA"/>
</dbReference>
<keyword evidence="3" id="KW-1185">Reference proteome</keyword>
<evidence type="ECO:0008006" key="4">
    <source>
        <dbReference type="Google" id="ProtNLM"/>
    </source>
</evidence>
<evidence type="ECO:0000256" key="1">
    <source>
        <dbReference type="SAM" id="SignalP"/>
    </source>
</evidence>
<reference evidence="2" key="1">
    <citation type="submission" date="2023-06" db="EMBL/GenBank/DDBJ databases">
        <title>Genome-scale phylogeny and comparative genomics of the fungal order Sordariales.</title>
        <authorList>
            <consortium name="Lawrence Berkeley National Laboratory"/>
            <person name="Hensen N."/>
            <person name="Bonometti L."/>
            <person name="Westerberg I."/>
            <person name="Brannstrom I.O."/>
            <person name="Guillou S."/>
            <person name="Cros-Aarteil S."/>
            <person name="Calhoun S."/>
            <person name="Haridas S."/>
            <person name="Kuo A."/>
            <person name="Mondo S."/>
            <person name="Pangilinan J."/>
            <person name="Riley R."/>
            <person name="LaButti K."/>
            <person name="Andreopoulos B."/>
            <person name="Lipzen A."/>
            <person name="Chen C."/>
            <person name="Yanf M."/>
            <person name="Daum C."/>
            <person name="Ng V."/>
            <person name="Clum A."/>
            <person name="Steindorff A."/>
            <person name="Ohm R."/>
            <person name="Martin F."/>
            <person name="Silar P."/>
            <person name="Natvig D."/>
            <person name="Lalanne C."/>
            <person name="Gautier V."/>
            <person name="Ament-velasquez S.L."/>
            <person name="Kruys A."/>
            <person name="Hutchinson M.I."/>
            <person name="Powell A.J."/>
            <person name="Barry K."/>
            <person name="Miller A.N."/>
            <person name="Grigoriev I.V."/>
            <person name="Debuchy R."/>
            <person name="Gladieux P."/>
            <person name="Thoren M.H."/>
            <person name="Johannesson H."/>
        </authorList>
    </citation>
    <scope>NUCLEOTIDE SEQUENCE</scope>
    <source>
        <strain evidence="2">SMH3391-2</strain>
    </source>
</reference>
<sequence length="79" mass="8835">MGLVGRDQGFGVLFFFLLCVSDRDFLSQPALAGHTKLWHVCIVCVGKDGLGSLSRWLLIWNTGFSLRLCCRFNVRVCAL</sequence>
<organism evidence="2 3">
    <name type="scientific">Bombardia bombarda</name>
    <dbReference type="NCBI Taxonomy" id="252184"/>
    <lineage>
        <taxon>Eukaryota</taxon>
        <taxon>Fungi</taxon>
        <taxon>Dikarya</taxon>
        <taxon>Ascomycota</taxon>
        <taxon>Pezizomycotina</taxon>
        <taxon>Sordariomycetes</taxon>
        <taxon>Sordariomycetidae</taxon>
        <taxon>Sordariales</taxon>
        <taxon>Lasiosphaeriaceae</taxon>
        <taxon>Bombardia</taxon>
    </lineage>
</organism>
<gene>
    <name evidence="2" type="ORF">B0T17DRAFT_543515</name>
</gene>
<comment type="caution">
    <text evidence="2">The sequence shown here is derived from an EMBL/GenBank/DDBJ whole genome shotgun (WGS) entry which is preliminary data.</text>
</comment>